<protein>
    <submittedName>
        <fullName evidence="1">Uncharacterized protein</fullName>
    </submittedName>
</protein>
<dbReference type="EMBL" id="JAHLQO010000004">
    <property type="protein sequence ID" value="MBU5669626.1"/>
    <property type="molecule type" value="Genomic_DNA"/>
</dbReference>
<name>A0ABS6FI23_9FIRM</name>
<accession>A0ABS6FI23</accession>
<organism evidence="1 2">
    <name type="scientific">Peptoniphilus ovalis</name>
    <dbReference type="NCBI Taxonomy" id="2841503"/>
    <lineage>
        <taxon>Bacteria</taxon>
        <taxon>Bacillati</taxon>
        <taxon>Bacillota</taxon>
        <taxon>Tissierellia</taxon>
        <taxon>Tissierellales</taxon>
        <taxon>Peptoniphilaceae</taxon>
        <taxon>Peptoniphilus</taxon>
    </lineage>
</organism>
<comment type="caution">
    <text evidence="1">The sequence shown here is derived from an EMBL/GenBank/DDBJ whole genome shotgun (WGS) entry which is preliminary data.</text>
</comment>
<evidence type="ECO:0000313" key="2">
    <source>
        <dbReference type="Proteomes" id="UP000783742"/>
    </source>
</evidence>
<evidence type="ECO:0000313" key="1">
    <source>
        <dbReference type="EMBL" id="MBU5669626.1"/>
    </source>
</evidence>
<dbReference type="RefSeq" id="WP_216549460.1">
    <property type="nucleotide sequence ID" value="NZ_JAHLQO010000004.1"/>
</dbReference>
<reference evidence="1 2" key="1">
    <citation type="submission" date="2021-06" db="EMBL/GenBank/DDBJ databases">
        <authorList>
            <person name="Sun Q."/>
            <person name="Li D."/>
        </authorList>
    </citation>
    <scope>NUCLEOTIDE SEQUENCE [LARGE SCALE GENOMIC DNA]</scope>
    <source>
        <strain evidence="1 2">MSJ-1</strain>
    </source>
</reference>
<gene>
    <name evidence="1" type="ORF">KQI68_07205</name>
</gene>
<proteinExistence type="predicted"/>
<keyword evidence="2" id="KW-1185">Reference proteome</keyword>
<sequence>MTLQELFRINNVAIQEVVCNIEKRGIIDLKNITKKNVDRPDFCLVNQPLISSTEEYDFDSTREYYTIYENDDIYKDCATEDDVRQFVEMYEHKLKNSKKLIRDLTIVWLENNKELGFFDGYPEEDMDFSTLSDEEIKYYYQNWVKPELELY</sequence>
<dbReference type="Proteomes" id="UP000783742">
    <property type="component" value="Unassembled WGS sequence"/>
</dbReference>